<accession>A0A0E9VL18</accession>
<reference evidence="1" key="1">
    <citation type="submission" date="2014-11" db="EMBL/GenBank/DDBJ databases">
        <authorList>
            <person name="Amaro Gonzalez C."/>
        </authorList>
    </citation>
    <scope>NUCLEOTIDE SEQUENCE</scope>
</reference>
<protein>
    <submittedName>
        <fullName evidence="1">Uncharacterized protein</fullName>
    </submittedName>
</protein>
<proteinExistence type="predicted"/>
<dbReference type="EMBL" id="GBXM01029825">
    <property type="protein sequence ID" value="JAH78752.1"/>
    <property type="molecule type" value="Transcribed_RNA"/>
</dbReference>
<evidence type="ECO:0000313" key="1">
    <source>
        <dbReference type="EMBL" id="JAH78752.1"/>
    </source>
</evidence>
<organism evidence="1">
    <name type="scientific">Anguilla anguilla</name>
    <name type="common">European freshwater eel</name>
    <name type="synonym">Muraena anguilla</name>
    <dbReference type="NCBI Taxonomy" id="7936"/>
    <lineage>
        <taxon>Eukaryota</taxon>
        <taxon>Metazoa</taxon>
        <taxon>Chordata</taxon>
        <taxon>Craniata</taxon>
        <taxon>Vertebrata</taxon>
        <taxon>Euteleostomi</taxon>
        <taxon>Actinopterygii</taxon>
        <taxon>Neopterygii</taxon>
        <taxon>Teleostei</taxon>
        <taxon>Anguilliformes</taxon>
        <taxon>Anguillidae</taxon>
        <taxon>Anguilla</taxon>
    </lineage>
</organism>
<name>A0A0E9VL18_ANGAN</name>
<sequence length="66" mass="7437">MKGNSVRVLHLDASAGRIYGKQRRPLYCTIENNTGIDKRDQFRGNTVDLRLLQSTVYNGGAPKNCR</sequence>
<reference evidence="1" key="2">
    <citation type="journal article" date="2015" name="Fish Shellfish Immunol.">
        <title>Early steps in the European eel (Anguilla anguilla)-Vibrio vulnificus interaction in the gills: Role of the RtxA13 toxin.</title>
        <authorList>
            <person name="Callol A."/>
            <person name="Pajuelo D."/>
            <person name="Ebbesson L."/>
            <person name="Teles M."/>
            <person name="MacKenzie S."/>
            <person name="Amaro C."/>
        </authorList>
    </citation>
    <scope>NUCLEOTIDE SEQUENCE</scope>
</reference>
<dbReference type="AlphaFoldDB" id="A0A0E9VL18"/>